<dbReference type="RefSeq" id="WP_094061019.1">
    <property type="nucleotide sequence ID" value="NZ_CP022530.1"/>
</dbReference>
<dbReference type="OrthoDB" id="336698at2"/>
<accession>A0A222FLE1</accession>
<dbReference type="KEGG" id="bsan:CHH28_14695"/>
<feature type="domain" description="L-lysine epsilon oxidase C-terminal" evidence="2">
    <location>
        <begin position="374"/>
        <end position="490"/>
    </location>
</feature>
<dbReference type="Proteomes" id="UP000202440">
    <property type="component" value="Chromosome"/>
</dbReference>
<proteinExistence type="predicted"/>
<evidence type="ECO:0000259" key="1">
    <source>
        <dbReference type="Pfam" id="PF17990"/>
    </source>
</evidence>
<gene>
    <name evidence="3" type="ORF">CHH28_14695</name>
</gene>
<evidence type="ECO:0000313" key="4">
    <source>
        <dbReference type="Proteomes" id="UP000202440"/>
    </source>
</evidence>
<dbReference type="AlphaFoldDB" id="A0A222FLE1"/>
<keyword evidence="4" id="KW-1185">Reference proteome</keyword>
<evidence type="ECO:0008006" key="5">
    <source>
        <dbReference type="Google" id="ProtNLM"/>
    </source>
</evidence>
<sequence length="602" mass="67455">MTHYKIYPPINIARVGNAPDDFYIGPEEYRGLPTTLDGKAITEDGFRDSEGRMCRQAARFRIYDDNDQEITLNTKGVKSINWTVHMANKKASWYEFATNEGERGYSSNHPLRNASVSGHDRLKLMIDPGPRSISGAAAGPVAMDKDSVPSGYQGAHFPEDMLYPNQDYITTLGELRTDSEGRLLVLGGLGISGTHDPKATIQQYANNDGWWDDTSDGPVWAEIQWEDGRVDQVEAAWASVAPPSYAPEIANLVTLWDTIFDGAVRQGHYPHICNGSIWQGGKDGYKPNFQSEIKPLIERAATYTWVAAIPPKAHSFDMEALGTVPDGHHDEYLGFRRWILDVLRPPNNENTLISERGSTMMPYLAGDNCLIDGTLTSNYLRLTDTQYFFMQQWADGFFVDEPEQESGPHALTRHVLDNCVGGAFSPGIELTWISRNRAIYQTDDPLRINACEPTNGPLSLEFTPSAMQPGDMTRYMAIPWQADFNECSSQPIGDRVLWWWPAQRPEFVYLEHEPKASSAAFMALASGNPSDIPVPDQQTPNQYPWVGTGFDQTRDDFIAFADDTQMVKYWSKLGFIMGKDIDGEERFVEVARTLSRPFSADD</sequence>
<protein>
    <recommendedName>
        <fullName evidence="5">L-lysine 6-oxidase</fullName>
    </recommendedName>
</protein>
<dbReference type="Pfam" id="PF18417">
    <property type="entry name" value="LodA_C"/>
    <property type="match status" value="1"/>
</dbReference>
<dbReference type="InterPro" id="IPR041173">
    <property type="entry name" value="LodA_C"/>
</dbReference>
<dbReference type="Pfam" id="PF17990">
    <property type="entry name" value="LodA_N"/>
    <property type="match status" value="1"/>
</dbReference>
<dbReference type="InterPro" id="IPR041168">
    <property type="entry name" value="LodA_N"/>
</dbReference>
<evidence type="ECO:0000313" key="3">
    <source>
        <dbReference type="EMBL" id="ASP39845.1"/>
    </source>
</evidence>
<evidence type="ECO:0000259" key="2">
    <source>
        <dbReference type="Pfam" id="PF18417"/>
    </source>
</evidence>
<reference evidence="3 4" key="1">
    <citation type="submission" date="2017-07" db="EMBL/GenBank/DDBJ databases">
        <title>Annotated genome sequence of Bacterioplanes sanyensis isolated from Red Sea.</title>
        <authorList>
            <person name="Rehman Z.U."/>
        </authorList>
    </citation>
    <scope>NUCLEOTIDE SEQUENCE [LARGE SCALE GENOMIC DNA]</scope>
    <source>
        <strain evidence="3 4">NV9</strain>
    </source>
</reference>
<dbReference type="EMBL" id="CP022530">
    <property type="protein sequence ID" value="ASP39845.1"/>
    <property type="molecule type" value="Genomic_DNA"/>
</dbReference>
<name>A0A222FLE1_9GAMM</name>
<feature type="domain" description="L-Lysine epsilon oxidase N-terminal" evidence="1">
    <location>
        <begin position="7"/>
        <end position="240"/>
    </location>
</feature>
<organism evidence="3 4">
    <name type="scientific">Bacterioplanes sanyensis</name>
    <dbReference type="NCBI Taxonomy" id="1249553"/>
    <lineage>
        <taxon>Bacteria</taxon>
        <taxon>Pseudomonadati</taxon>
        <taxon>Pseudomonadota</taxon>
        <taxon>Gammaproteobacteria</taxon>
        <taxon>Oceanospirillales</taxon>
        <taxon>Oceanospirillaceae</taxon>
        <taxon>Bacterioplanes</taxon>
    </lineage>
</organism>